<dbReference type="Proteomes" id="UP000008983">
    <property type="component" value="Unassembled WGS sequence"/>
</dbReference>
<feature type="transmembrane region" description="Helical" evidence="2">
    <location>
        <begin position="332"/>
        <end position="354"/>
    </location>
</feature>
<keyword evidence="4" id="KW-1185">Reference proteome</keyword>
<protein>
    <recommendedName>
        <fullName evidence="5">Transmembrane protein</fullName>
    </recommendedName>
</protein>
<evidence type="ECO:0000313" key="4">
    <source>
        <dbReference type="Proteomes" id="UP000008983"/>
    </source>
</evidence>
<dbReference type="InParanoid" id="G0QKP9"/>
<evidence type="ECO:0000256" key="2">
    <source>
        <dbReference type="SAM" id="Phobius"/>
    </source>
</evidence>
<keyword evidence="2" id="KW-1133">Transmembrane helix</keyword>
<proteinExistence type="predicted"/>
<keyword evidence="1" id="KW-0175">Coiled coil</keyword>
<dbReference type="OMA" id="NKVESSM"/>
<organism evidence="3 4">
    <name type="scientific">Ichthyophthirius multifiliis</name>
    <name type="common">White spot disease agent</name>
    <name type="synonym">Ich</name>
    <dbReference type="NCBI Taxonomy" id="5932"/>
    <lineage>
        <taxon>Eukaryota</taxon>
        <taxon>Sar</taxon>
        <taxon>Alveolata</taxon>
        <taxon>Ciliophora</taxon>
        <taxon>Intramacronucleata</taxon>
        <taxon>Oligohymenophorea</taxon>
        <taxon>Hymenostomatida</taxon>
        <taxon>Ophryoglenina</taxon>
        <taxon>Ichthyophthirius</taxon>
    </lineage>
</organism>
<keyword evidence="2" id="KW-0812">Transmembrane</keyword>
<dbReference type="PANTHER" id="PTHR31398">
    <property type="entry name" value="MEIOTIC NUCLEAR DIVISION PROTEIN 1 HOMOLOG"/>
    <property type="match status" value="1"/>
</dbReference>
<dbReference type="EMBL" id="GL983181">
    <property type="protein sequence ID" value="EGR34203.1"/>
    <property type="molecule type" value="Genomic_DNA"/>
</dbReference>
<dbReference type="eggNOG" id="ENOG502SJ6P">
    <property type="taxonomic scope" value="Eukaryota"/>
</dbReference>
<dbReference type="AlphaFoldDB" id="G0QKP9"/>
<reference evidence="3 4" key="1">
    <citation type="submission" date="2011-07" db="EMBL/GenBank/DDBJ databases">
        <authorList>
            <person name="Coyne R."/>
            <person name="Brami D."/>
            <person name="Johnson J."/>
            <person name="Hostetler J."/>
            <person name="Hannick L."/>
            <person name="Clark T."/>
            <person name="Cassidy-Hanley D."/>
            <person name="Inman J."/>
        </authorList>
    </citation>
    <scope>NUCLEOTIDE SEQUENCE [LARGE SCALE GENOMIC DNA]</scope>
    <source>
        <strain evidence="3 4">G5</strain>
    </source>
</reference>
<dbReference type="RefSeq" id="XP_004039507.1">
    <property type="nucleotide sequence ID" value="XM_004039459.1"/>
</dbReference>
<dbReference type="GO" id="GO:0005634">
    <property type="term" value="C:nucleus"/>
    <property type="evidence" value="ECO:0007669"/>
    <property type="project" value="TreeGrafter"/>
</dbReference>
<name>G0QKP9_ICHMU</name>
<accession>G0QKP9</accession>
<dbReference type="GO" id="GO:0007131">
    <property type="term" value="P:reciprocal meiotic recombination"/>
    <property type="evidence" value="ECO:0007669"/>
    <property type="project" value="TreeGrafter"/>
</dbReference>
<gene>
    <name evidence="3" type="ORF">IMG5_020680</name>
</gene>
<dbReference type="PANTHER" id="PTHR31398:SF0">
    <property type="entry name" value="MEIOTIC NUCLEAR DIVISION PROTEIN 1 HOMOLOG"/>
    <property type="match status" value="1"/>
</dbReference>
<keyword evidence="2" id="KW-0472">Membrane</keyword>
<feature type="coiled-coil region" evidence="1">
    <location>
        <begin position="397"/>
        <end position="424"/>
    </location>
</feature>
<feature type="transmembrane region" description="Helical" evidence="2">
    <location>
        <begin position="29"/>
        <end position="51"/>
    </location>
</feature>
<dbReference type="OrthoDB" id="290621at2759"/>
<evidence type="ECO:0000313" key="3">
    <source>
        <dbReference type="EMBL" id="EGR34203.1"/>
    </source>
</evidence>
<sequence length="679" mass="81970">MAQTILSRVFRKFDIFGSEVGLNFQKSTIFQTQFGALISLIFTSLMLLFFWNNFLQFFNKDTVNVKIDQSFDHNPSKINLNQKNFMFAVRVIQDDFINNPYFNISFYSRNRIFSEKHQNSEQIIEMLLEPCTLAHWVDLQAYNIDWKQVFDEKGLDQYLCPPLNEQYYVQGAWGLESYDQLMLKIKKCTTIQFKSEKWRPKCRKKEELEKIFIEDQNKYFEVEIFVPNYAVNPNLSKNYITSYLNTADLFFYIQPGKFLKKVELFLSEFNIFTDESLMPYEDINNQNFPYIQLSGFRESNLLGNYDEYLDIQINRSYYTNNIYRKFQKIDEIIAYVGGFAQAFLIFSAFLVSYYNEYIYMIELANKLYDFDLDEGNNVKKQNKNFFNIKEKQQQQYIQSINSIVNEKNKNVENINKNINNQQEKEVKILTLKQKKIQFQIEKKYKKKQYKKQVNILIRIEHLKYKKQYQYQQHQNNQNDKKDRKKFLAKEFEHIIQRNKSLQINIFYFINQITCGKFCRTKTVLLIEKAQEQIKKDLDIFNILNKIKEIEKFKQIFLTQSQMILFNFFPKTVIQVKENDTKELSRVFISEDRFKELAKKNTTQQQKMRVYLRLYEAYEEICQEKEKNEINNKLIDMLGFEMRNIFEKSKFINFKRNPILALKMNQQQSPKKKNNIQIIN</sequence>
<evidence type="ECO:0000256" key="1">
    <source>
        <dbReference type="SAM" id="Coils"/>
    </source>
</evidence>
<evidence type="ECO:0008006" key="5">
    <source>
        <dbReference type="Google" id="ProtNLM"/>
    </source>
</evidence>
<dbReference type="GeneID" id="14910397"/>